<sequence>MLEDGKTINTDNNIYYLIINHLTYKQSDHERFRIKS</sequence>
<dbReference type="Proteomes" id="UP000295620">
    <property type="component" value="Unassembled WGS sequence"/>
</dbReference>
<comment type="caution">
    <text evidence="1">The sequence shown here is derived from an EMBL/GenBank/DDBJ whole genome shotgun (WGS) entry which is preliminary data.</text>
</comment>
<accession>A0A4R6SSS6</accession>
<organism evidence="1 2">
    <name type="scientific">Pedobacter metabolipauper</name>
    <dbReference type="NCBI Taxonomy" id="425513"/>
    <lineage>
        <taxon>Bacteria</taxon>
        <taxon>Pseudomonadati</taxon>
        <taxon>Bacteroidota</taxon>
        <taxon>Sphingobacteriia</taxon>
        <taxon>Sphingobacteriales</taxon>
        <taxon>Sphingobacteriaceae</taxon>
        <taxon>Pedobacter</taxon>
    </lineage>
</organism>
<evidence type="ECO:0000313" key="2">
    <source>
        <dbReference type="Proteomes" id="UP000295620"/>
    </source>
</evidence>
<dbReference type="EMBL" id="SNYC01000005">
    <property type="protein sequence ID" value="TDQ08445.1"/>
    <property type="molecule type" value="Genomic_DNA"/>
</dbReference>
<evidence type="ECO:0000313" key="1">
    <source>
        <dbReference type="EMBL" id="TDQ08445.1"/>
    </source>
</evidence>
<reference evidence="1 2" key="1">
    <citation type="submission" date="2019-03" db="EMBL/GenBank/DDBJ databases">
        <title>Genomic Encyclopedia of Archaeal and Bacterial Type Strains, Phase II (KMG-II): from individual species to whole genera.</title>
        <authorList>
            <person name="Goeker M."/>
        </authorList>
    </citation>
    <scope>NUCLEOTIDE SEQUENCE [LARGE SCALE GENOMIC DNA]</scope>
    <source>
        <strain evidence="1 2">DSM 19035</strain>
    </source>
</reference>
<keyword evidence="2" id="KW-1185">Reference proteome</keyword>
<protein>
    <submittedName>
        <fullName evidence="1">Uncharacterized protein</fullName>
    </submittedName>
</protein>
<proteinExistence type="predicted"/>
<dbReference type="AlphaFoldDB" id="A0A4R6SSS6"/>
<gene>
    <name evidence="1" type="ORF">ATK78_2959</name>
</gene>
<name>A0A4R6SSS6_9SPHI</name>